<dbReference type="InterPro" id="IPR013560">
    <property type="entry name" value="DUF1722"/>
</dbReference>
<protein>
    <recommendedName>
        <fullName evidence="1">DUF1722 domain-containing protein</fullName>
    </recommendedName>
</protein>
<sequence length="167" mass="18460">MTYGDVPGGKWSLPDDEARALQPPVRAAVLIRLHSRYKYALMAYSPALYKTTGRLLAQAGTLSPAALCDTAETWTQALVSAFSQPATRANMTNALMHMQGYFKRLLTTQEKQQMTDMILAYRQGTDTPEAVKAMLLHYAQLHDVRYLCDQALLQPVAADGSVSHTQV</sequence>
<evidence type="ECO:0000313" key="2">
    <source>
        <dbReference type="EMBL" id="OBU07132.1"/>
    </source>
</evidence>
<dbReference type="AlphaFoldDB" id="A0A1B8HDL0"/>
<reference evidence="2 3" key="1">
    <citation type="submission" date="2016-06" db="EMBL/GenBank/DDBJ databases">
        <authorList>
            <person name="Kjaerup R.B."/>
            <person name="Dalgaard T.S."/>
            <person name="Juul-Madsen H.R."/>
        </authorList>
    </citation>
    <scope>NUCLEOTIDE SEQUENCE [LARGE SCALE GENOMIC DNA]</scope>
    <source>
        <strain evidence="2 3">GCSL-Mp3</strain>
    </source>
</reference>
<dbReference type="PANTHER" id="PTHR30087">
    <property type="entry name" value="INNER MEMBRANE PROTEIN"/>
    <property type="match status" value="1"/>
</dbReference>
<comment type="caution">
    <text evidence="2">The sequence shown here is derived from an EMBL/GenBank/DDBJ whole genome shotgun (WGS) entry which is preliminary data.</text>
</comment>
<dbReference type="Pfam" id="PF08349">
    <property type="entry name" value="DUF1722"/>
    <property type="match status" value="1"/>
</dbReference>
<dbReference type="PANTHER" id="PTHR30087:SF0">
    <property type="entry name" value="INNER MEMBRANE PROTEIN"/>
    <property type="match status" value="1"/>
</dbReference>
<name>A0A1B8HDL0_9GAMM</name>
<evidence type="ECO:0000313" key="3">
    <source>
        <dbReference type="Proteomes" id="UP000092247"/>
    </source>
</evidence>
<proteinExistence type="predicted"/>
<accession>A0A1B8HDL0</accession>
<organism evidence="2 3">
    <name type="scientific">Morganella psychrotolerans</name>
    <dbReference type="NCBI Taxonomy" id="368603"/>
    <lineage>
        <taxon>Bacteria</taxon>
        <taxon>Pseudomonadati</taxon>
        <taxon>Pseudomonadota</taxon>
        <taxon>Gammaproteobacteria</taxon>
        <taxon>Enterobacterales</taxon>
        <taxon>Morganellaceae</taxon>
        <taxon>Morganella</taxon>
    </lineage>
</organism>
<dbReference type="Proteomes" id="UP000092247">
    <property type="component" value="Unassembled WGS sequence"/>
</dbReference>
<dbReference type="STRING" id="368603.AYY16_16390"/>
<evidence type="ECO:0000259" key="1">
    <source>
        <dbReference type="Pfam" id="PF08349"/>
    </source>
</evidence>
<dbReference type="EMBL" id="LZEX01000012">
    <property type="protein sequence ID" value="OBU07132.1"/>
    <property type="molecule type" value="Genomic_DNA"/>
</dbReference>
<gene>
    <name evidence="2" type="ORF">AYY17_03600</name>
</gene>
<dbReference type="RefSeq" id="WP_067423005.1">
    <property type="nucleotide sequence ID" value="NZ_CBCPID010000001.1"/>
</dbReference>
<feature type="domain" description="DUF1722" evidence="1">
    <location>
        <begin position="38"/>
        <end position="155"/>
    </location>
</feature>